<proteinExistence type="predicted"/>
<dbReference type="Proteomes" id="UP000194577">
    <property type="component" value="Unassembled WGS sequence"/>
</dbReference>
<name>A0ABX4MC29_9ACTO</name>
<sequence length="233" mass="24828">MPQTANHSALGLLHGVIVLAVATSCGASPAFGEHARREYQPQSPGGPDRPLLVAGALLGGGVRLGLLVIVALGETVVGIGEPLSEAESVTWQQAVAVLAAFMPVGGLRWSSFHHSSGPVLQLLETARTPFDAVRGVLVYGHLSLIGGIIAVAASFHSALEEPEAPWNGRRRCCCVWAWPPLSPWSCPPGRPWRRRLPICPHQKTSAARLHPHRLLPPLTDAEQCPHPTQTSPR</sequence>
<feature type="transmembrane region" description="Helical" evidence="1">
    <location>
        <begin position="132"/>
        <end position="155"/>
    </location>
</feature>
<dbReference type="Pfam" id="PF06772">
    <property type="entry name" value="LtrA"/>
    <property type="match status" value="1"/>
</dbReference>
<evidence type="ECO:0000313" key="3">
    <source>
        <dbReference type="Proteomes" id="UP000194577"/>
    </source>
</evidence>
<evidence type="ECO:0000313" key="2">
    <source>
        <dbReference type="EMBL" id="PHP53053.1"/>
    </source>
</evidence>
<reference evidence="2 3" key="1">
    <citation type="submission" date="2017-10" db="EMBL/GenBank/DDBJ databases">
        <title>Draft genome sequence of cellulolytic Actinomyces sp CtC72 isolated from cattle rumen fluid.</title>
        <authorList>
            <person name="Joshi A.J."/>
            <person name="Vasudevan G."/>
            <person name="Lanjekar V.B."/>
            <person name="Hivarkar S."/>
            <person name="Engineer A."/>
            <person name="Pore S.D."/>
            <person name="Dhakephalkar P.K."/>
            <person name="Dagar S."/>
        </authorList>
    </citation>
    <scope>NUCLEOTIDE SEQUENCE [LARGE SCALE GENOMIC DNA]</scope>
    <source>
        <strain evidence="3">CtC72</strain>
    </source>
</reference>
<organism evidence="2 3">
    <name type="scientific">Actinomyces ruminis</name>
    <dbReference type="NCBI Taxonomy" id="1937003"/>
    <lineage>
        <taxon>Bacteria</taxon>
        <taxon>Bacillati</taxon>
        <taxon>Actinomycetota</taxon>
        <taxon>Actinomycetes</taxon>
        <taxon>Actinomycetales</taxon>
        <taxon>Actinomycetaceae</taxon>
        <taxon>Actinomyces</taxon>
    </lineage>
</organism>
<comment type="caution">
    <text evidence="2">The sequence shown here is derived from an EMBL/GenBank/DDBJ whole genome shotgun (WGS) entry which is preliminary data.</text>
</comment>
<feature type="transmembrane region" description="Helical" evidence="1">
    <location>
        <begin position="51"/>
        <end position="73"/>
    </location>
</feature>
<protein>
    <submittedName>
        <fullName evidence="2">Uncharacterized protein</fullName>
    </submittedName>
</protein>
<keyword evidence="3" id="KW-1185">Reference proteome</keyword>
<keyword evidence="1" id="KW-0812">Transmembrane</keyword>
<evidence type="ECO:0000256" key="1">
    <source>
        <dbReference type="SAM" id="Phobius"/>
    </source>
</evidence>
<gene>
    <name evidence="2" type="ORF">BW737_005450</name>
</gene>
<dbReference type="InterPro" id="IPR010640">
    <property type="entry name" value="Low_temperature_requirement_A"/>
</dbReference>
<keyword evidence="1" id="KW-1133">Transmembrane helix</keyword>
<keyword evidence="1" id="KW-0472">Membrane</keyword>
<accession>A0ABX4MC29</accession>
<dbReference type="EMBL" id="MTPX02000034">
    <property type="protein sequence ID" value="PHP53053.1"/>
    <property type="molecule type" value="Genomic_DNA"/>
</dbReference>